<dbReference type="InterPro" id="IPR050832">
    <property type="entry name" value="Bact_Acetyltransf"/>
</dbReference>
<proteinExistence type="predicted"/>
<dbReference type="SUPFAM" id="SSF55729">
    <property type="entry name" value="Acyl-CoA N-acyltransferases (Nat)"/>
    <property type="match status" value="1"/>
</dbReference>
<reference evidence="4 5" key="1">
    <citation type="submission" date="2018-10" db="EMBL/GenBank/DDBJ databases">
        <title>Rhodobacter sp . BO-81.</title>
        <authorList>
            <person name="Im W.T."/>
        </authorList>
    </citation>
    <scope>NUCLEOTIDE SEQUENCE [LARGE SCALE GENOMIC DNA]</scope>
    <source>
        <strain evidence="4 5">BO-81</strain>
    </source>
</reference>
<dbReference type="GO" id="GO:0016747">
    <property type="term" value="F:acyltransferase activity, transferring groups other than amino-acyl groups"/>
    <property type="evidence" value="ECO:0007669"/>
    <property type="project" value="InterPro"/>
</dbReference>
<feature type="domain" description="N-acetyltransferase" evidence="3">
    <location>
        <begin position="4"/>
        <end position="148"/>
    </location>
</feature>
<dbReference type="PANTHER" id="PTHR43877:SF1">
    <property type="entry name" value="ACETYLTRANSFERASE"/>
    <property type="match status" value="1"/>
</dbReference>
<keyword evidence="2" id="KW-0012">Acyltransferase</keyword>
<accession>A0A421BQT6</accession>
<organism evidence="4 5">
    <name type="scientific">Paenirhodobacter hankyongi</name>
    <dbReference type="NCBI Taxonomy" id="2294033"/>
    <lineage>
        <taxon>Bacteria</taxon>
        <taxon>Pseudomonadati</taxon>
        <taxon>Pseudomonadota</taxon>
        <taxon>Alphaproteobacteria</taxon>
        <taxon>Rhodobacterales</taxon>
        <taxon>Rhodobacter group</taxon>
        <taxon>Paenirhodobacter</taxon>
    </lineage>
</organism>
<dbReference type="RefSeq" id="WP_121532767.1">
    <property type="nucleotide sequence ID" value="NZ_RCHI01000006.1"/>
</dbReference>
<sequence length="150" mass="16320">MEQILLRPARPADADAIAQIWHASAGHGGAPNLPSPAFLRERVGAALGTLWPEVTVAEEAGEIVAFLALAPARGVLEEIFVRPDRIGRGLGRQLLDLAKRRMPGGFTLYTWAQNDAARAFYERAGLVLTQEGRHPERGHPVVHYAWMPAG</sequence>
<name>A0A421BQT6_9RHOB</name>
<comment type="caution">
    <text evidence="4">The sequence shown here is derived from an EMBL/GenBank/DDBJ whole genome shotgun (WGS) entry which is preliminary data.</text>
</comment>
<evidence type="ECO:0000259" key="3">
    <source>
        <dbReference type="PROSITE" id="PS51186"/>
    </source>
</evidence>
<keyword evidence="1 4" id="KW-0808">Transferase</keyword>
<dbReference type="AlphaFoldDB" id="A0A421BQT6"/>
<dbReference type="EMBL" id="RCHI01000006">
    <property type="protein sequence ID" value="RLL65319.1"/>
    <property type="molecule type" value="Genomic_DNA"/>
</dbReference>
<dbReference type="PANTHER" id="PTHR43877">
    <property type="entry name" value="AMINOALKYLPHOSPHONATE N-ACETYLTRANSFERASE-RELATED-RELATED"/>
    <property type="match status" value="1"/>
</dbReference>
<dbReference type="PROSITE" id="PS51186">
    <property type="entry name" value="GNAT"/>
    <property type="match status" value="1"/>
</dbReference>
<evidence type="ECO:0000256" key="2">
    <source>
        <dbReference type="ARBA" id="ARBA00023315"/>
    </source>
</evidence>
<dbReference type="InterPro" id="IPR000182">
    <property type="entry name" value="GNAT_dom"/>
</dbReference>
<dbReference type="CDD" id="cd04301">
    <property type="entry name" value="NAT_SF"/>
    <property type="match status" value="1"/>
</dbReference>
<evidence type="ECO:0000313" key="5">
    <source>
        <dbReference type="Proteomes" id="UP000279673"/>
    </source>
</evidence>
<keyword evidence="5" id="KW-1185">Reference proteome</keyword>
<dbReference type="Proteomes" id="UP000279673">
    <property type="component" value="Unassembled WGS sequence"/>
</dbReference>
<evidence type="ECO:0000256" key="1">
    <source>
        <dbReference type="ARBA" id="ARBA00022679"/>
    </source>
</evidence>
<evidence type="ECO:0000313" key="4">
    <source>
        <dbReference type="EMBL" id="RLL65319.1"/>
    </source>
</evidence>
<protein>
    <submittedName>
        <fullName evidence="4">GNAT family N-acetyltransferase</fullName>
    </submittedName>
</protein>
<dbReference type="Gene3D" id="3.40.630.30">
    <property type="match status" value="1"/>
</dbReference>
<gene>
    <name evidence="4" type="ORF">DYS74_08350</name>
</gene>
<dbReference type="Pfam" id="PF13508">
    <property type="entry name" value="Acetyltransf_7"/>
    <property type="match status" value="1"/>
</dbReference>
<dbReference type="InterPro" id="IPR016181">
    <property type="entry name" value="Acyl_CoA_acyltransferase"/>
</dbReference>